<evidence type="ECO:0000256" key="7">
    <source>
        <dbReference type="ARBA" id="ARBA00023277"/>
    </source>
</evidence>
<dbReference type="SUPFAM" id="SSF51445">
    <property type="entry name" value="(Trans)glycosidases"/>
    <property type="match status" value="1"/>
</dbReference>
<evidence type="ECO:0000256" key="6">
    <source>
        <dbReference type="ARBA" id="ARBA00022679"/>
    </source>
</evidence>
<dbReference type="GO" id="GO:0004134">
    <property type="term" value="F:4-alpha-glucanotransferase activity"/>
    <property type="evidence" value="ECO:0007669"/>
    <property type="project" value="UniProtKB-EC"/>
</dbReference>
<evidence type="ECO:0000256" key="2">
    <source>
        <dbReference type="ARBA" id="ARBA00005684"/>
    </source>
</evidence>
<proteinExistence type="inferred from homology"/>
<dbReference type="Gene3D" id="3.20.20.80">
    <property type="entry name" value="Glycosidases"/>
    <property type="match status" value="1"/>
</dbReference>
<evidence type="ECO:0000256" key="4">
    <source>
        <dbReference type="ARBA" id="ARBA00020295"/>
    </source>
</evidence>
<dbReference type="PANTHER" id="PTHR32438:SF5">
    <property type="entry name" value="4-ALPHA-GLUCANOTRANSFERASE DPE1, CHLOROPLASTIC_AMYLOPLASTIC"/>
    <property type="match status" value="1"/>
</dbReference>
<evidence type="ECO:0000256" key="3">
    <source>
        <dbReference type="ARBA" id="ARBA00012560"/>
    </source>
</evidence>
<name>A0ABT5YQ31_9PROT</name>
<evidence type="ECO:0000256" key="8">
    <source>
        <dbReference type="ARBA" id="ARBA00031423"/>
    </source>
</evidence>
<dbReference type="PANTHER" id="PTHR32438">
    <property type="entry name" value="4-ALPHA-GLUCANOTRANSFERASE DPE1, CHLOROPLASTIC/AMYLOPLASTIC"/>
    <property type="match status" value="1"/>
</dbReference>
<evidence type="ECO:0000256" key="1">
    <source>
        <dbReference type="ARBA" id="ARBA00000439"/>
    </source>
</evidence>
<keyword evidence="7 10" id="KW-0119">Carbohydrate metabolism</keyword>
<gene>
    <name evidence="11" type="primary">malQ</name>
    <name evidence="11" type="ORF">P2G67_09935</name>
</gene>
<reference evidence="11 12" key="1">
    <citation type="submission" date="2023-03" db="EMBL/GenBank/DDBJ databases">
        <title>Fodinicurvata sp. CAU 1616 isolated from sea sendiment.</title>
        <authorList>
            <person name="Kim W."/>
        </authorList>
    </citation>
    <scope>NUCLEOTIDE SEQUENCE [LARGE SCALE GENOMIC DNA]</scope>
    <source>
        <strain evidence="11 12">CAU 1616</strain>
    </source>
</reference>
<dbReference type="EMBL" id="JARHUD010000005">
    <property type="protein sequence ID" value="MDF2096294.1"/>
    <property type="molecule type" value="Genomic_DNA"/>
</dbReference>
<dbReference type="RefSeq" id="WP_275822564.1">
    <property type="nucleotide sequence ID" value="NZ_JARHUD010000005.1"/>
</dbReference>
<evidence type="ECO:0000256" key="5">
    <source>
        <dbReference type="ARBA" id="ARBA00022676"/>
    </source>
</evidence>
<evidence type="ECO:0000256" key="10">
    <source>
        <dbReference type="RuleBase" id="RU361207"/>
    </source>
</evidence>
<dbReference type="EC" id="2.4.1.25" evidence="3 10"/>
<dbReference type="InterPro" id="IPR003385">
    <property type="entry name" value="Glyco_hydro_77"/>
</dbReference>
<comment type="caution">
    <text evidence="11">The sequence shown here is derived from an EMBL/GenBank/DDBJ whole genome shotgun (WGS) entry which is preliminary data.</text>
</comment>
<sequence>MAPELDRLAMAYGLVTRYRGADGRLFQVPETSVAALLEVLGHGAVPAEGFPVPQEPWPPPPEAPEGVTCHLPSFLTRGRVWGVTCQLYALRSQRNWGMGDFEDLARLGEMLAGRGADFLGINPLHALFMAAPERSSPFFPSHRSFLNPLYIAVDCVEGFIPADVDAAALSGLRSVETLDYAAVGAAKLRALRHVWQRRRPSVPQAFLEQGGAELQRYALFEALSCFMVSEGFGAGWTSWPAAYEHSESQAVALFAHEYDGEVDFHLWLQWLAQEQLAAAKQRLKQAGMRIGLYLDLAVGTAPDGAATWSDRSLTVVGATIGAPPDSFNPLGQDWGLAPLSPAALFKSELMPLRRSYDAILSQAGALRIDHAMSVYRLFWIPEGATPAEGAYVLYPMDRILRALAAASQEARALIIGEDLGVVPAGFRDAMATVGMAGYRLFYLERSRTGGFKPPARWPRSALACLGSHDTPTFAGWWRGEDVLMRRSLELLSADAAEGLSNARASEKQEVLKALAAEDIDSGEIAAGEPPVIGVHRFLARTPSRLMAVQIEDLLGERRQVNLPGTRAEYPNWRQRLSCSLEALDAEPLFNATLAAVAAERPRPNAQGASRLP</sequence>
<comment type="catalytic activity">
    <reaction evidence="1 10">
        <text>Transfers a segment of a (1-&gt;4)-alpha-D-glucan to a new position in an acceptor, which may be glucose or a (1-&gt;4)-alpha-D-glucan.</text>
        <dbReference type="EC" id="2.4.1.25"/>
    </reaction>
</comment>
<evidence type="ECO:0000256" key="9">
    <source>
        <dbReference type="ARBA" id="ARBA00031501"/>
    </source>
</evidence>
<dbReference type="NCBIfam" id="TIGR00217">
    <property type="entry name" value="malQ"/>
    <property type="match status" value="1"/>
</dbReference>
<comment type="similarity">
    <text evidence="2 10">Belongs to the disproportionating enzyme family.</text>
</comment>
<dbReference type="InterPro" id="IPR017853">
    <property type="entry name" value="GH"/>
</dbReference>
<keyword evidence="5 10" id="KW-0328">Glycosyltransferase</keyword>
<evidence type="ECO:0000313" key="11">
    <source>
        <dbReference type="EMBL" id="MDF2096294.1"/>
    </source>
</evidence>
<keyword evidence="6 10" id="KW-0808">Transferase</keyword>
<evidence type="ECO:0000313" key="12">
    <source>
        <dbReference type="Proteomes" id="UP001215503"/>
    </source>
</evidence>
<keyword evidence="12" id="KW-1185">Reference proteome</keyword>
<dbReference type="Pfam" id="PF02446">
    <property type="entry name" value="Glyco_hydro_77"/>
    <property type="match status" value="1"/>
</dbReference>
<dbReference type="Proteomes" id="UP001215503">
    <property type="component" value="Unassembled WGS sequence"/>
</dbReference>
<protein>
    <recommendedName>
        <fullName evidence="4 10">4-alpha-glucanotransferase</fullName>
        <ecNumber evidence="3 10">2.4.1.25</ecNumber>
    </recommendedName>
    <alternativeName>
        <fullName evidence="8 10">Amylomaltase</fullName>
    </alternativeName>
    <alternativeName>
        <fullName evidence="9 10">Disproportionating enzyme</fullName>
    </alternativeName>
</protein>
<organism evidence="11 12">
    <name type="scientific">Aquibaculum arenosum</name>
    <dbReference type="NCBI Taxonomy" id="3032591"/>
    <lineage>
        <taxon>Bacteria</taxon>
        <taxon>Pseudomonadati</taxon>
        <taxon>Pseudomonadota</taxon>
        <taxon>Alphaproteobacteria</taxon>
        <taxon>Rhodospirillales</taxon>
        <taxon>Rhodovibrionaceae</taxon>
        <taxon>Aquibaculum</taxon>
    </lineage>
</organism>
<accession>A0ABT5YQ31</accession>